<dbReference type="PANTHER" id="PTHR10587">
    <property type="entry name" value="GLYCOSYL TRANSFERASE-RELATED"/>
    <property type="match status" value="1"/>
</dbReference>
<name>A0A2V3WGU0_9BACI</name>
<gene>
    <name evidence="6" type="ORF">DES38_102218</name>
</gene>
<dbReference type="Proteomes" id="UP000247922">
    <property type="component" value="Unassembled WGS sequence"/>
</dbReference>
<evidence type="ECO:0000256" key="4">
    <source>
        <dbReference type="SAM" id="SignalP"/>
    </source>
</evidence>
<feature type="chain" id="PRO_5039538361" evidence="4">
    <location>
        <begin position="20"/>
        <end position="290"/>
    </location>
</feature>
<dbReference type="OrthoDB" id="9806342at2"/>
<dbReference type="PROSITE" id="PS51677">
    <property type="entry name" value="NODB"/>
    <property type="match status" value="1"/>
</dbReference>
<keyword evidence="2" id="KW-0378">Hydrolase</keyword>
<feature type="domain" description="NodB homology" evidence="5">
    <location>
        <begin position="101"/>
        <end position="281"/>
    </location>
</feature>
<dbReference type="PANTHER" id="PTHR10587:SF133">
    <property type="entry name" value="CHITIN DEACETYLASE 1-RELATED"/>
    <property type="match status" value="1"/>
</dbReference>
<dbReference type="InterPro" id="IPR011330">
    <property type="entry name" value="Glyco_hydro/deAcase_b/a-brl"/>
</dbReference>
<dbReference type="Gene3D" id="3.20.20.370">
    <property type="entry name" value="Glycoside hydrolase/deacetylase"/>
    <property type="match status" value="1"/>
</dbReference>
<dbReference type="GO" id="GO:0005975">
    <property type="term" value="P:carbohydrate metabolic process"/>
    <property type="evidence" value="ECO:0007669"/>
    <property type="project" value="InterPro"/>
</dbReference>
<dbReference type="PROSITE" id="PS51257">
    <property type="entry name" value="PROKAR_LIPOPROTEIN"/>
    <property type="match status" value="1"/>
</dbReference>
<dbReference type="InterPro" id="IPR002509">
    <property type="entry name" value="NODB_dom"/>
</dbReference>
<dbReference type="EMBL" id="QJJR01000002">
    <property type="protein sequence ID" value="PXW92634.1"/>
    <property type="molecule type" value="Genomic_DNA"/>
</dbReference>
<evidence type="ECO:0000256" key="3">
    <source>
        <dbReference type="SAM" id="MobiDB-lite"/>
    </source>
</evidence>
<evidence type="ECO:0000313" key="6">
    <source>
        <dbReference type="EMBL" id="PXW92634.1"/>
    </source>
</evidence>
<protein>
    <submittedName>
        <fullName evidence="6">Peptidoglycan/xylan/chitin deacetylase (PgdA/CDA1 family)</fullName>
    </submittedName>
</protein>
<dbReference type="AlphaFoldDB" id="A0A2V3WGU0"/>
<keyword evidence="4" id="KW-0732">Signal</keyword>
<evidence type="ECO:0000259" key="5">
    <source>
        <dbReference type="PROSITE" id="PS51677"/>
    </source>
</evidence>
<comment type="caution">
    <text evidence="6">The sequence shown here is derived from an EMBL/GenBank/DDBJ whole genome shotgun (WGS) entry which is preliminary data.</text>
</comment>
<evidence type="ECO:0000256" key="1">
    <source>
        <dbReference type="ARBA" id="ARBA00022723"/>
    </source>
</evidence>
<dbReference type="GO" id="GO:0016020">
    <property type="term" value="C:membrane"/>
    <property type="evidence" value="ECO:0007669"/>
    <property type="project" value="TreeGrafter"/>
</dbReference>
<keyword evidence="7" id="KW-1185">Reference proteome</keyword>
<evidence type="ECO:0000313" key="7">
    <source>
        <dbReference type="Proteomes" id="UP000247922"/>
    </source>
</evidence>
<reference evidence="6 7" key="1">
    <citation type="submission" date="2018-05" db="EMBL/GenBank/DDBJ databases">
        <title>Genomic Encyclopedia of Type Strains, Phase IV (KMG-IV): sequencing the most valuable type-strain genomes for metagenomic binning, comparative biology and taxonomic classification.</title>
        <authorList>
            <person name="Goeker M."/>
        </authorList>
    </citation>
    <scope>NUCLEOTIDE SEQUENCE [LARGE SCALE GENOMIC DNA]</scope>
    <source>
        <strain evidence="6 7">DSM 22440</strain>
    </source>
</reference>
<feature type="signal peptide" evidence="4">
    <location>
        <begin position="1"/>
        <end position="19"/>
    </location>
</feature>
<dbReference type="RefSeq" id="WP_110250509.1">
    <property type="nucleotide sequence ID" value="NZ_QJJR01000002.1"/>
</dbReference>
<dbReference type="SUPFAM" id="SSF88713">
    <property type="entry name" value="Glycoside hydrolase/deacetylase"/>
    <property type="match status" value="1"/>
</dbReference>
<accession>A0A2V3WGU0</accession>
<sequence length="290" mass="32469">MKKITTGISLLLLILFITACNNESVDEPDTETAGNEEVDPSNEAEDSDSAEQDLPADDGAEDSEESDEEVTEETPDEPEVSYQVNQNNWAVEPIEEGIDEKVVLLTIDDAPDGQALEMAQTLKSLEVPAIFFVNGHFLATDEKHDILKDIHDMGFAIGNHTFNHPNLQDISGEEQRQQLVDLNDLIESIIGERPQFFRAPFGANTDESLAIAEEENMVVMNWSYGYDWEKDYQDATNLADIMVNTEFLRDGANLLMHDRTWTNEALPDIVSGLRERGYSFVDPDAIKKVD</sequence>
<dbReference type="GO" id="GO:0016810">
    <property type="term" value="F:hydrolase activity, acting on carbon-nitrogen (but not peptide) bonds"/>
    <property type="evidence" value="ECO:0007669"/>
    <property type="project" value="InterPro"/>
</dbReference>
<evidence type="ECO:0000256" key="2">
    <source>
        <dbReference type="ARBA" id="ARBA00022801"/>
    </source>
</evidence>
<dbReference type="CDD" id="cd10917">
    <property type="entry name" value="CE4_NodB_like_6s_7s"/>
    <property type="match status" value="1"/>
</dbReference>
<dbReference type="Pfam" id="PF01522">
    <property type="entry name" value="Polysacc_deac_1"/>
    <property type="match status" value="1"/>
</dbReference>
<dbReference type="GO" id="GO:0046872">
    <property type="term" value="F:metal ion binding"/>
    <property type="evidence" value="ECO:0007669"/>
    <property type="project" value="UniProtKB-KW"/>
</dbReference>
<proteinExistence type="predicted"/>
<organism evidence="6 7">
    <name type="scientific">Streptohalobacillus salinus</name>
    <dbReference type="NCBI Taxonomy" id="621096"/>
    <lineage>
        <taxon>Bacteria</taxon>
        <taxon>Bacillati</taxon>
        <taxon>Bacillota</taxon>
        <taxon>Bacilli</taxon>
        <taxon>Bacillales</taxon>
        <taxon>Bacillaceae</taxon>
        <taxon>Streptohalobacillus</taxon>
    </lineage>
</organism>
<feature type="region of interest" description="Disordered" evidence="3">
    <location>
        <begin position="24"/>
        <end position="84"/>
    </location>
</feature>
<dbReference type="InterPro" id="IPR050248">
    <property type="entry name" value="Polysacc_deacetylase_ArnD"/>
</dbReference>
<keyword evidence="1" id="KW-0479">Metal-binding</keyword>
<feature type="compositionally biased region" description="Acidic residues" evidence="3">
    <location>
        <begin position="24"/>
        <end position="79"/>
    </location>
</feature>